<reference evidence="4 5" key="1">
    <citation type="submission" date="2019-12" db="EMBL/GenBank/DDBJ databases">
        <title>Chromosome-level assembly of the Caenorhabditis remanei genome.</title>
        <authorList>
            <person name="Teterina A.A."/>
            <person name="Willis J.H."/>
            <person name="Phillips P.C."/>
        </authorList>
    </citation>
    <scope>NUCLEOTIDE SEQUENCE [LARGE SCALE GENOMIC DNA]</scope>
    <source>
        <strain evidence="4 5">PX506</strain>
        <tissue evidence="4">Whole organism</tissue>
    </source>
</reference>
<dbReference type="PROSITE" id="PS50021">
    <property type="entry name" value="CH"/>
    <property type="match status" value="1"/>
</dbReference>
<feature type="coiled-coil region" evidence="1">
    <location>
        <begin position="265"/>
        <end position="317"/>
    </location>
</feature>
<feature type="coiled-coil region" evidence="1">
    <location>
        <begin position="179"/>
        <end position="206"/>
    </location>
</feature>
<dbReference type="Pfam" id="PF00307">
    <property type="entry name" value="CH"/>
    <property type="match status" value="1"/>
</dbReference>
<comment type="caution">
    <text evidence="4">The sequence shown here is derived from an EMBL/GenBank/DDBJ whole genome shotgun (WGS) entry which is preliminary data.</text>
</comment>
<dbReference type="GeneID" id="9807320"/>
<keyword evidence="1" id="KW-0175">Coiled coil</keyword>
<dbReference type="SUPFAM" id="SSF47576">
    <property type="entry name" value="Calponin-homology domain, CH-domain"/>
    <property type="match status" value="1"/>
</dbReference>
<dbReference type="RefSeq" id="XP_053587215.1">
    <property type="nucleotide sequence ID" value="XM_053727638.1"/>
</dbReference>
<feature type="domain" description="Calponin-homology (CH)" evidence="3">
    <location>
        <begin position="334"/>
        <end position="455"/>
    </location>
</feature>
<dbReference type="AlphaFoldDB" id="A0A6A5H231"/>
<organism evidence="4 5">
    <name type="scientific">Caenorhabditis remanei</name>
    <name type="common">Caenorhabditis vulgaris</name>
    <dbReference type="NCBI Taxonomy" id="31234"/>
    <lineage>
        <taxon>Eukaryota</taxon>
        <taxon>Metazoa</taxon>
        <taxon>Ecdysozoa</taxon>
        <taxon>Nematoda</taxon>
        <taxon>Chromadorea</taxon>
        <taxon>Rhabditida</taxon>
        <taxon>Rhabditina</taxon>
        <taxon>Rhabditomorpha</taxon>
        <taxon>Rhabditoidea</taxon>
        <taxon>Rhabditidae</taxon>
        <taxon>Peloderinae</taxon>
        <taxon>Caenorhabditis</taxon>
    </lineage>
</organism>
<evidence type="ECO:0000256" key="2">
    <source>
        <dbReference type="SAM" id="MobiDB-lite"/>
    </source>
</evidence>
<feature type="region of interest" description="Disordered" evidence="2">
    <location>
        <begin position="65"/>
        <end position="166"/>
    </location>
</feature>
<dbReference type="CTD" id="9807320"/>
<feature type="compositionally biased region" description="Basic and acidic residues" evidence="2">
    <location>
        <begin position="81"/>
        <end position="101"/>
    </location>
</feature>
<dbReference type="Proteomes" id="UP000483820">
    <property type="component" value="Chromosome III"/>
</dbReference>
<evidence type="ECO:0000256" key="1">
    <source>
        <dbReference type="SAM" id="Coils"/>
    </source>
</evidence>
<dbReference type="KEGG" id="crq:GCK72_009994"/>
<evidence type="ECO:0000259" key="3">
    <source>
        <dbReference type="PROSITE" id="PS50021"/>
    </source>
</evidence>
<gene>
    <name evidence="4" type="ORF">GCK72_009994</name>
</gene>
<dbReference type="EMBL" id="WUAV01000003">
    <property type="protein sequence ID" value="KAF1761738.1"/>
    <property type="molecule type" value="Genomic_DNA"/>
</dbReference>
<evidence type="ECO:0000313" key="4">
    <source>
        <dbReference type="EMBL" id="KAF1761738.1"/>
    </source>
</evidence>
<accession>A0A6A5H231</accession>
<dbReference type="InterPro" id="IPR001715">
    <property type="entry name" value="CH_dom"/>
</dbReference>
<evidence type="ECO:0000313" key="5">
    <source>
        <dbReference type="Proteomes" id="UP000483820"/>
    </source>
</evidence>
<dbReference type="Gene3D" id="1.10.418.10">
    <property type="entry name" value="Calponin-like domain"/>
    <property type="match status" value="1"/>
</dbReference>
<proteinExistence type="predicted"/>
<dbReference type="InterPro" id="IPR036872">
    <property type="entry name" value="CH_dom_sf"/>
</dbReference>
<protein>
    <recommendedName>
        <fullName evidence="3">Calponin-homology (CH) domain-containing protein</fullName>
    </recommendedName>
</protein>
<name>A0A6A5H231_CAERE</name>
<sequence>MNRFTGMSSKPITPVNEQNITFRKKISMVSTLLQGSDGQPVASSPRNCYSRQNVAPLRRHMYNEADGGAISTSEQTPIEQKATEIRRMNNKKEASGRKEETPAPPTILIEGPSSEASSKSNQKKTKPSTSSLASVFRSRASSPMEAVRKVFGRSSSKQPKELPAPSSLISVSSATTGTETNLTEELEKLRNQLAHAHNQIAEQTKKQNVVQMVSCSQQTDLINSATVTTMTDEYEETKKEENPDKENVHPDIICLEDDENNSSRIQSLLKELSLLKKENNELKEDFRRTRKDFILILKEAVIRKDEAERELDIISKSICNEDDWDSLMSQQTHALRRNVLLMWVQKKLALYSDQLTVSNFSSDWADCRAFCALLYDIFPEAMSDVYVSPIVGDCVTRCRRTFQRLEIPFDERALGISTTPSSGVDDDATSGTAITGLIDWRYIMNTVLVLYKKDVHGK</sequence>